<sequence>MLKHHNTGNSLQSAEELSSLPSFHEACCPLGRKTRPLVKKKEKKKVTKGADSPVARTGYSMRAAAVEFQKGKLPGSKQPARAHWLLLPTPTVEQTLPDGKLRLLTLELFVGRTKLRRTPKVSRCRSTTASARWASLPATAASHPVDSKRKAHPFPENHSETHSAPVTSTLSFLRCCSSVNAA</sequence>
<organism evidence="2 3">
    <name type="scientific">Rhipicephalus microplus</name>
    <name type="common">Cattle tick</name>
    <name type="synonym">Boophilus microplus</name>
    <dbReference type="NCBI Taxonomy" id="6941"/>
    <lineage>
        <taxon>Eukaryota</taxon>
        <taxon>Metazoa</taxon>
        <taxon>Ecdysozoa</taxon>
        <taxon>Arthropoda</taxon>
        <taxon>Chelicerata</taxon>
        <taxon>Arachnida</taxon>
        <taxon>Acari</taxon>
        <taxon>Parasitiformes</taxon>
        <taxon>Ixodida</taxon>
        <taxon>Ixodoidea</taxon>
        <taxon>Ixodidae</taxon>
        <taxon>Rhipicephalinae</taxon>
        <taxon>Rhipicephalus</taxon>
        <taxon>Boophilus</taxon>
    </lineage>
</organism>
<evidence type="ECO:0000313" key="3">
    <source>
        <dbReference type="Proteomes" id="UP000821866"/>
    </source>
</evidence>
<evidence type="ECO:0000256" key="1">
    <source>
        <dbReference type="SAM" id="MobiDB-lite"/>
    </source>
</evidence>
<comment type="caution">
    <text evidence="2">The sequence shown here is derived from an EMBL/GenBank/DDBJ whole genome shotgun (WGS) entry which is preliminary data.</text>
</comment>
<proteinExistence type="predicted"/>
<evidence type="ECO:0000313" key="2">
    <source>
        <dbReference type="EMBL" id="KAH8036267.1"/>
    </source>
</evidence>
<gene>
    <name evidence="2" type="ORF">HPB51_021971</name>
</gene>
<feature type="region of interest" description="Disordered" evidence="1">
    <location>
        <begin position="135"/>
        <end position="165"/>
    </location>
</feature>
<name>A0A9J6EP55_RHIMP</name>
<dbReference type="AlphaFoldDB" id="A0A9J6EP55"/>
<feature type="compositionally biased region" description="Basic and acidic residues" evidence="1">
    <location>
        <begin position="145"/>
        <end position="161"/>
    </location>
</feature>
<dbReference type="Proteomes" id="UP000821866">
    <property type="component" value="Chromosome 11"/>
</dbReference>
<reference evidence="2" key="1">
    <citation type="journal article" date="2020" name="Cell">
        <title>Large-Scale Comparative Analyses of Tick Genomes Elucidate Their Genetic Diversity and Vector Capacities.</title>
        <authorList>
            <consortium name="Tick Genome and Microbiome Consortium (TIGMIC)"/>
            <person name="Jia N."/>
            <person name="Wang J."/>
            <person name="Shi W."/>
            <person name="Du L."/>
            <person name="Sun Y."/>
            <person name="Zhan W."/>
            <person name="Jiang J.F."/>
            <person name="Wang Q."/>
            <person name="Zhang B."/>
            <person name="Ji P."/>
            <person name="Bell-Sakyi L."/>
            <person name="Cui X.M."/>
            <person name="Yuan T.T."/>
            <person name="Jiang B.G."/>
            <person name="Yang W.F."/>
            <person name="Lam T.T."/>
            <person name="Chang Q.C."/>
            <person name="Ding S.J."/>
            <person name="Wang X.J."/>
            <person name="Zhu J.G."/>
            <person name="Ruan X.D."/>
            <person name="Zhao L."/>
            <person name="Wei J.T."/>
            <person name="Ye R.Z."/>
            <person name="Que T.C."/>
            <person name="Du C.H."/>
            <person name="Zhou Y.H."/>
            <person name="Cheng J.X."/>
            <person name="Dai P.F."/>
            <person name="Guo W.B."/>
            <person name="Han X.H."/>
            <person name="Huang E.J."/>
            <person name="Li L.F."/>
            <person name="Wei W."/>
            <person name="Gao Y.C."/>
            <person name="Liu J.Z."/>
            <person name="Shao H.Z."/>
            <person name="Wang X."/>
            <person name="Wang C.C."/>
            <person name="Yang T.C."/>
            <person name="Huo Q.B."/>
            <person name="Li W."/>
            <person name="Chen H.Y."/>
            <person name="Chen S.E."/>
            <person name="Zhou L.G."/>
            <person name="Ni X.B."/>
            <person name="Tian J.H."/>
            <person name="Sheng Y."/>
            <person name="Liu T."/>
            <person name="Pan Y.S."/>
            <person name="Xia L.Y."/>
            <person name="Li J."/>
            <person name="Zhao F."/>
            <person name="Cao W.C."/>
        </authorList>
    </citation>
    <scope>NUCLEOTIDE SEQUENCE</scope>
    <source>
        <strain evidence="2">Rmic-2018</strain>
    </source>
</reference>
<accession>A0A9J6EP55</accession>
<keyword evidence="3" id="KW-1185">Reference proteome</keyword>
<protein>
    <submittedName>
        <fullName evidence="2">Uncharacterized protein</fullName>
    </submittedName>
</protein>
<reference evidence="2" key="2">
    <citation type="submission" date="2021-09" db="EMBL/GenBank/DDBJ databases">
        <authorList>
            <person name="Jia N."/>
            <person name="Wang J."/>
            <person name="Shi W."/>
            <person name="Du L."/>
            <person name="Sun Y."/>
            <person name="Zhan W."/>
            <person name="Jiang J."/>
            <person name="Wang Q."/>
            <person name="Zhang B."/>
            <person name="Ji P."/>
            <person name="Sakyi L.B."/>
            <person name="Cui X."/>
            <person name="Yuan T."/>
            <person name="Jiang B."/>
            <person name="Yang W."/>
            <person name="Lam T.T.-Y."/>
            <person name="Chang Q."/>
            <person name="Ding S."/>
            <person name="Wang X."/>
            <person name="Zhu J."/>
            <person name="Ruan X."/>
            <person name="Zhao L."/>
            <person name="Wei J."/>
            <person name="Que T."/>
            <person name="Du C."/>
            <person name="Cheng J."/>
            <person name="Dai P."/>
            <person name="Han X."/>
            <person name="Huang E."/>
            <person name="Gao Y."/>
            <person name="Liu J."/>
            <person name="Shao H."/>
            <person name="Ye R."/>
            <person name="Li L."/>
            <person name="Wei W."/>
            <person name="Wang X."/>
            <person name="Wang C."/>
            <person name="Huo Q."/>
            <person name="Li W."/>
            <person name="Guo W."/>
            <person name="Chen H."/>
            <person name="Chen S."/>
            <person name="Zhou L."/>
            <person name="Zhou L."/>
            <person name="Ni X."/>
            <person name="Tian J."/>
            <person name="Zhou Y."/>
            <person name="Sheng Y."/>
            <person name="Liu T."/>
            <person name="Pan Y."/>
            <person name="Xia L."/>
            <person name="Li J."/>
            <person name="Zhao F."/>
            <person name="Cao W."/>
        </authorList>
    </citation>
    <scope>NUCLEOTIDE SEQUENCE</scope>
    <source>
        <strain evidence="2">Rmic-2018</strain>
        <tissue evidence="2">Larvae</tissue>
    </source>
</reference>
<dbReference type="EMBL" id="JABSTU010000003">
    <property type="protein sequence ID" value="KAH8036267.1"/>
    <property type="molecule type" value="Genomic_DNA"/>
</dbReference>